<dbReference type="Pfam" id="PF00014">
    <property type="entry name" value="Kunitz_BPTI"/>
    <property type="match status" value="16"/>
</dbReference>
<feature type="domain" description="BPTI/Kunitz inhibitor" evidence="1">
    <location>
        <begin position="1216"/>
        <end position="1266"/>
    </location>
</feature>
<feature type="domain" description="BPTI/Kunitz inhibitor" evidence="1">
    <location>
        <begin position="1321"/>
        <end position="1371"/>
    </location>
</feature>
<feature type="domain" description="BPTI/Kunitz inhibitor" evidence="1">
    <location>
        <begin position="995"/>
        <end position="1060"/>
    </location>
</feature>
<dbReference type="InterPro" id="IPR020901">
    <property type="entry name" value="Prtase_inh_Kunz-CS"/>
</dbReference>
<protein>
    <submittedName>
        <fullName evidence="4">Kunitz/Bovine pancreatic trypsin inhibitor domain protein</fullName>
    </submittedName>
</protein>
<proteinExistence type="predicted"/>
<dbReference type="WBParaSite" id="TCNE_0000664401-mRNA-1">
    <property type="protein sequence ID" value="TCNE_0000664401-mRNA-1"/>
    <property type="gene ID" value="TCNE_0000664401"/>
</dbReference>
<feature type="domain" description="BPTI/Kunitz inhibitor" evidence="1">
    <location>
        <begin position="1110"/>
        <end position="1160"/>
    </location>
</feature>
<dbReference type="PROSITE" id="PS50279">
    <property type="entry name" value="BPTI_KUNITZ_2"/>
    <property type="match status" value="15"/>
</dbReference>
<evidence type="ECO:0000313" key="4">
    <source>
        <dbReference type="WBParaSite" id="TCNE_0000664401-mRNA-1"/>
    </source>
</evidence>
<dbReference type="Pfam" id="PF14625">
    <property type="entry name" value="Lustrin_cystein"/>
    <property type="match status" value="10"/>
</dbReference>
<feature type="domain" description="BPTI/Kunitz inhibitor" evidence="1">
    <location>
        <begin position="898"/>
        <end position="948"/>
    </location>
</feature>
<sequence>MPLLIDISPSTHHKQLQSRAKALEGNFIRTRQSARTPTKLAADLSIRSVGSVGACNLPQQIGTGPYRIPRWYYNPARMRCELFYWSGCCGNANNFQTFQSCQQSCEGSFNAISSPSIAVSMTNSKHCLRPLSVGYGSLGLPRWYFDTLTGSCKLFIYRGNGGNGNVFRTLDDCKSTCRGMTILIHPEVDPCTQERDQGVGSMRLPRYTFNKLTKICEPFTYFGSAESPNPCPHAPIIPQTQCSVNVGSSCASHQFCHNGYTPSTTVCCNRPAGVDRCSQQVIAGIGNANLVRWYFNQYTQQCQQFIYNGLQGNENNFLTQQECQNACVVNPCFRGQPLKSQGVNVQCSALNQAVCPAGYFCHIGVDSRTSVCCLALGASPCMEPMKKGEGKSSLTRYYYDAEKRMCLTFNYFGLKGNTNNFLSRDACEAECPVWINPCAAGEPLMGDNKRPRQCHQQSSCPGQYFCHIGHDHSTTVCCPSLGDPCVMPLNIGKGEHNMTRWYYNEELRQCQPFTYGGLGGNDNNFLLPSDCESVCPVWINPCTDGDPLLLSNGQPKLCTPLEADSCPPTHWCHPGLEPSTTVCCPGHTDACMLSRVDGKGSHMQMRWYYEPRIRQCVQFSYKGMKGNANNFMSREDCEATCPIFIDPCPHAYTSLSSSVQQIFSCSASKPQCPPSYWCHIGEDADTSVCCPNGAGDACAQPVKYSGIGVLSLKRWSYDVNQKKCIEFEYHGLKGNENNFLSKEACEKRCPVFENPCLAGEPYIVGSRPYVCSAQSACPQQYYCHIGGDPCAQPLERGQGGYSLQRWYWNTATRQCVPFSYGGLKGTQNNFLSQQDCEETCRVFQNPCALGNPQLNSNNQPVTCASGQSACSATYWCHIGAVPQTTVCCPGRVQDEAICAQPMTMGAGNANLQRWYFDANARKCVPFIYGGFYGNQNNFQTLQQCQQACPSYVNVCPTGSPLLEANNRPRPCTFGVDACGTGYWCHLGLIPDEYQCCPGRPTNPAACEGMPYSVGVMGSPTPPATRWYYDQETMSCKTFEYNGRKGNQNNFLTQADCEATCHVFVNPCLQPISLPPQRCTATADTCAPGTFCLIGISAETSVCCPTQGNPCLLPLATGTGSSYVERWFFNSQTGTCQSFTYTGLKGNENNFLTRERCEETCGPNPCPEGRPLLGADGRPQSCNAAAQSSTCPSTYWCHTGANALNTLCCPGAVSNPCILPMAAGEGNENLERFYFDPSAQACRPFIYRGIKGNQNNFLTLRACQVVCHPLQNPCIGQPATTAAGQVLFCSSTNKDTCPVNFWCHVGANPETTVCCPGATNPCSVPLSPGTGNAGLQRWYYNADDRECQPFQYNGMRGNQNNFESQAECARTCPVFVSPCIEDSAKENDSPPMLCNPLLASSCDEGFFCLAGDTAFKESSFCCPKLADDPCKVYLNEGEGEQSLPRWYYSSTEGECFPFTYRGRRGNQNNFLTKRFCEEACQPRNVCDQQLMIGVGNAQLPRWYYSSVQDDCIPFNYSGLAGNENNFLTKADCQVIEGTAPMGNHSLQTARSPGVV</sequence>
<gene>
    <name evidence="2" type="ORF">TCNE_LOCUS6644</name>
</gene>
<dbReference type="SMART" id="SM00131">
    <property type="entry name" value="KU"/>
    <property type="match status" value="16"/>
</dbReference>
<feature type="domain" description="BPTI/Kunitz inhibitor" evidence="1">
    <location>
        <begin position="127"/>
        <end position="177"/>
    </location>
</feature>
<dbReference type="PROSITE" id="PS00280">
    <property type="entry name" value="BPTI_KUNITZ_1"/>
    <property type="match status" value="1"/>
</dbReference>
<dbReference type="SUPFAM" id="SSF57362">
    <property type="entry name" value="BPTI-like"/>
    <property type="match status" value="16"/>
</dbReference>
<feature type="domain" description="BPTI/Kunitz inhibitor" evidence="1">
    <location>
        <begin position="485"/>
        <end position="535"/>
    </location>
</feature>
<organism evidence="3 4">
    <name type="scientific">Toxocara canis</name>
    <name type="common">Canine roundworm</name>
    <dbReference type="NCBI Taxonomy" id="6265"/>
    <lineage>
        <taxon>Eukaryota</taxon>
        <taxon>Metazoa</taxon>
        <taxon>Ecdysozoa</taxon>
        <taxon>Nematoda</taxon>
        <taxon>Chromadorea</taxon>
        <taxon>Rhabditida</taxon>
        <taxon>Spirurina</taxon>
        <taxon>Ascaridomorpha</taxon>
        <taxon>Ascaridoidea</taxon>
        <taxon>Toxocaridae</taxon>
        <taxon>Toxocara</taxon>
    </lineage>
</organism>
<dbReference type="EMBL" id="UYWY01019527">
    <property type="protein sequence ID" value="VDM37965.1"/>
    <property type="molecule type" value="Genomic_DNA"/>
</dbReference>
<dbReference type="InterPro" id="IPR036880">
    <property type="entry name" value="Kunitz_BPTI_sf"/>
</dbReference>
<dbReference type="InterPro" id="IPR006150">
    <property type="entry name" value="Cys_repeat_1"/>
</dbReference>
<feature type="domain" description="BPTI/Kunitz inhibitor" evidence="1">
    <location>
        <begin position="277"/>
        <end position="327"/>
    </location>
</feature>
<feature type="domain" description="BPTI/Kunitz inhibitor" evidence="1">
    <location>
        <begin position="1429"/>
        <end position="1479"/>
    </location>
</feature>
<dbReference type="InterPro" id="IPR053014">
    <property type="entry name" value="Cuticle_assoc_divergent"/>
</dbReference>
<feature type="domain" description="BPTI/Kunitz inhibitor" evidence="1">
    <location>
        <begin position="55"/>
        <end position="105"/>
    </location>
</feature>
<reference evidence="2 3" key="2">
    <citation type="submission" date="2018-11" db="EMBL/GenBank/DDBJ databases">
        <authorList>
            <consortium name="Pathogen Informatics"/>
        </authorList>
    </citation>
    <scope>NUCLEOTIDE SEQUENCE [LARGE SCALE GENOMIC DNA]</scope>
</reference>
<dbReference type="CDD" id="cd00109">
    <property type="entry name" value="Kunitz-type"/>
    <property type="match status" value="2"/>
</dbReference>
<feature type="domain" description="BPTI/Kunitz inhibitor" evidence="1">
    <location>
        <begin position="698"/>
        <end position="749"/>
    </location>
</feature>
<dbReference type="Proteomes" id="UP000050794">
    <property type="component" value="Unassembled WGS sequence"/>
</dbReference>
<name>A0A183UDS4_TOXCA</name>
<feature type="domain" description="BPTI/Kunitz inhibitor" evidence="1">
    <location>
        <begin position="591"/>
        <end position="641"/>
    </location>
</feature>
<feature type="domain" description="BPTI/Kunitz inhibitor" evidence="1">
    <location>
        <begin position="1485"/>
        <end position="1532"/>
    </location>
</feature>
<evidence type="ECO:0000313" key="3">
    <source>
        <dbReference type="Proteomes" id="UP000050794"/>
    </source>
</evidence>
<dbReference type="CDD" id="cd22593">
    <property type="entry name" value="Kunitz_conkunitzin"/>
    <property type="match status" value="14"/>
</dbReference>
<dbReference type="GO" id="GO:0004867">
    <property type="term" value="F:serine-type endopeptidase inhibitor activity"/>
    <property type="evidence" value="ECO:0007669"/>
    <property type="project" value="InterPro"/>
</dbReference>
<evidence type="ECO:0000259" key="1">
    <source>
        <dbReference type="PROSITE" id="PS50279"/>
    </source>
</evidence>
<feature type="domain" description="BPTI/Kunitz inhibitor" evidence="1">
    <location>
        <begin position="790"/>
        <end position="840"/>
    </location>
</feature>
<dbReference type="InterPro" id="IPR028150">
    <property type="entry name" value="Lustrin_cystein"/>
</dbReference>
<keyword evidence="3" id="KW-1185">Reference proteome</keyword>
<dbReference type="SMART" id="SM00289">
    <property type="entry name" value="WR1"/>
    <property type="match status" value="12"/>
</dbReference>
<dbReference type="Gene3D" id="4.10.410.10">
    <property type="entry name" value="Pancreatic trypsin inhibitor Kunitz domain"/>
    <property type="match status" value="16"/>
</dbReference>
<accession>A0A183UDS4</accession>
<feature type="domain" description="BPTI/Kunitz inhibitor" evidence="1">
    <location>
        <begin position="381"/>
        <end position="431"/>
    </location>
</feature>
<evidence type="ECO:0000313" key="2">
    <source>
        <dbReference type="EMBL" id="VDM37965.1"/>
    </source>
</evidence>
<reference evidence="4" key="1">
    <citation type="submission" date="2016-06" db="UniProtKB">
        <authorList>
            <consortium name="WormBaseParasite"/>
        </authorList>
    </citation>
    <scope>IDENTIFICATION</scope>
</reference>
<dbReference type="InterPro" id="IPR002223">
    <property type="entry name" value="Kunitz_BPTI"/>
</dbReference>
<dbReference type="PANTHER" id="PTHR46339:SF1">
    <property type="entry name" value="BPTI_KUNITZ INHIBITOR DOMAIN-CONTAINING PROTEIN"/>
    <property type="match status" value="1"/>
</dbReference>
<dbReference type="PANTHER" id="PTHR46339">
    <property type="entry name" value="PROTEIN CBG15282-RELATED"/>
    <property type="match status" value="1"/>
</dbReference>